<protein>
    <submittedName>
        <fullName evidence="2">Uncharacterized protein</fullName>
    </submittedName>
</protein>
<accession>A0AAW1NNL6</accession>
<organism evidence="2 3">
    <name type="scientific">Symbiochloris irregularis</name>
    <dbReference type="NCBI Taxonomy" id="706552"/>
    <lineage>
        <taxon>Eukaryota</taxon>
        <taxon>Viridiplantae</taxon>
        <taxon>Chlorophyta</taxon>
        <taxon>core chlorophytes</taxon>
        <taxon>Trebouxiophyceae</taxon>
        <taxon>Trebouxiales</taxon>
        <taxon>Trebouxiaceae</taxon>
        <taxon>Symbiochloris</taxon>
    </lineage>
</organism>
<feature type="region of interest" description="Disordered" evidence="1">
    <location>
        <begin position="131"/>
        <end position="177"/>
    </location>
</feature>
<feature type="compositionally biased region" description="Basic and acidic residues" evidence="1">
    <location>
        <begin position="161"/>
        <end position="171"/>
    </location>
</feature>
<reference evidence="2 3" key="1">
    <citation type="journal article" date="2024" name="Nat. Commun.">
        <title>Phylogenomics reveals the evolutionary origins of lichenization in chlorophyte algae.</title>
        <authorList>
            <person name="Puginier C."/>
            <person name="Libourel C."/>
            <person name="Otte J."/>
            <person name="Skaloud P."/>
            <person name="Haon M."/>
            <person name="Grisel S."/>
            <person name="Petersen M."/>
            <person name="Berrin J.G."/>
            <person name="Delaux P.M."/>
            <person name="Dal Grande F."/>
            <person name="Keller J."/>
        </authorList>
    </citation>
    <scope>NUCLEOTIDE SEQUENCE [LARGE SCALE GENOMIC DNA]</scope>
    <source>
        <strain evidence="2 3">SAG 2036</strain>
    </source>
</reference>
<dbReference type="Proteomes" id="UP001465755">
    <property type="component" value="Unassembled WGS sequence"/>
</dbReference>
<evidence type="ECO:0000313" key="3">
    <source>
        <dbReference type="Proteomes" id="UP001465755"/>
    </source>
</evidence>
<feature type="compositionally biased region" description="Polar residues" evidence="1">
    <location>
        <begin position="140"/>
        <end position="159"/>
    </location>
</feature>
<keyword evidence="3" id="KW-1185">Reference proteome</keyword>
<dbReference type="AlphaFoldDB" id="A0AAW1NNL6"/>
<comment type="caution">
    <text evidence="2">The sequence shown here is derived from an EMBL/GenBank/DDBJ whole genome shotgun (WGS) entry which is preliminary data.</text>
</comment>
<name>A0AAW1NNL6_9CHLO</name>
<gene>
    <name evidence="2" type="ORF">WJX73_009705</name>
</gene>
<evidence type="ECO:0000313" key="2">
    <source>
        <dbReference type="EMBL" id="KAK9785678.1"/>
    </source>
</evidence>
<evidence type="ECO:0000256" key="1">
    <source>
        <dbReference type="SAM" id="MobiDB-lite"/>
    </source>
</evidence>
<dbReference type="EMBL" id="JALJOQ010000296">
    <property type="protein sequence ID" value="KAK9785678.1"/>
    <property type="molecule type" value="Genomic_DNA"/>
</dbReference>
<sequence>MLIGPGDFPLLHWLHLMHKSEHRQVHVSLLRRIVIYRWCIWLQERLTPFPTEAAMRRRQLCLPDLPASHRQSTGKDDQRELARMLSTVKKSEQCRCSNAAYAVYGEEQAYTDTFFLRLWPAAEVMDRVMQRGSPKAPSSEGLQQALTGNENPTPGSLQQVRAREHAEKMQKGADQID</sequence>
<proteinExistence type="predicted"/>